<accession>A0A2Z7AED6</accession>
<gene>
    <name evidence="2" type="ORF">F511_29023</name>
</gene>
<name>A0A2Z7AED6_9LAMI</name>
<keyword evidence="3" id="KW-1185">Reference proteome</keyword>
<sequence length="353" mass="38332">MFLGLTLSLWDYFGRVGGITARPGGSATPGRASASRMAPKSRSRLRKYVVEESRAQNCDDDAVQPSRPERRCATHVEAKVEQLAHQVDEMELVLARFQRMNPRLSQNHARSRSLSVQPLGTGDHSPPSLSPGPHTAAPKLHVSNSTSLTPKSLSWFDLNQLGSALVHRAGLSLTSFPAVLVSAELLLSSSWLLHRAVQHSLILLSTDDLSEMVSFPAGSTAAPKLHVSNSTSLTPKSLSWFDLNQLGSALVHRAGLSLTSFPAVLVSAELLLSSSWLLHRAVQHSLILLSSLRWFDLNQLASALVHRVGLSLTIFPTVLVSAELVLSSSWLLHRAVQCSLLLLSFATALEQLF</sequence>
<feature type="region of interest" description="Disordered" evidence="1">
    <location>
        <begin position="21"/>
        <end position="42"/>
    </location>
</feature>
<keyword evidence="2" id="KW-0808">Transferase</keyword>
<organism evidence="2 3">
    <name type="scientific">Dorcoceras hygrometricum</name>
    <dbReference type="NCBI Taxonomy" id="472368"/>
    <lineage>
        <taxon>Eukaryota</taxon>
        <taxon>Viridiplantae</taxon>
        <taxon>Streptophyta</taxon>
        <taxon>Embryophyta</taxon>
        <taxon>Tracheophyta</taxon>
        <taxon>Spermatophyta</taxon>
        <taxon>Magnoliopsida</taxon>
        <taxon>eudicotyledons</taxon>
        <taxon>Gunneridae</taxon>
        <taxon>Pentapetalae</taxon>
        <taxon>asterids</taxon>
        <taxon>lamiids</taxon>
        <taxon>Lamiales</taxon>
        <taxon>Gesneriaceae</taxon>
        <taxon>Didymocarpoideae</taxon>
        <taxon>Trichosporeae</taxon>
        <taxon>Loxocarpinae</taxon>
        <taxon>Dorcoceras</taxon>
    </lineage>
</organism>
<proteinExistence type="predicted"/>
<feature type="compositionally biased region" description="Polar residues" evidence="1">
    <location>
        <begin position="104"/>
        <end position="118"/>
    </location>
</feature>
<dbReference type="Proteomes" id="UP000250235">
    <property type="component" value="Unassembled WGS sequence"/>
</dbReference>
<evidence type="ECO:0000256" key="1">
    <source>
        <dbReference type="SAM" id="MobiDB-lite"/>
    </source>
</evidence>
<dbReference type="AlphaFoldDB" id="A0A2Z7AED6"/>
<reference evidence="2 3" key="1">
    <citation type="journal article" date="2015" name="Proc. Natl. Acad. Sci. U.S.A.">
        <title>The resurrection genome of Boea hygrometrica: A blueprint for survival of dehydration.</title>
        <authorList>
            <person name="Xiao L."/>
            <person name="Yang G."/>
            <person name="Zhang L."/>
            <person name="Yang X."/>
            <person name="Zhao S."/>
            <person name="Ji Z."/>
            <person name="Zhou Q."/>
            <person name="Hu M."/>
            <person name="Wang Y."/>
            <person name="Chen M."/>
            <person name="Xu Y."/>
            <person name="Jin H."/>
            <person name="Xiao X."/>
            <person name="Hu G."/>
            <person name="Bao F."/>
            <person name="Hu Y."/>
            <person name="Wan P."/>
            <person name="Li L."/>
            <person name="Deng X."/>
            <person name="Kuang T."/>
            <person name="Xiang C."/>
            <person name="Zhu J.K."/>
            <person name="Oliver M.J."/>
            <person name="He Y."/>
        </authorList>
    </citation>
    <scope>NUCLEOTIDE SEQUENCE [LARGE SCALE GENOMIC DNA]</scope>
    <source>
        <strain evidence="3">cv. XS01</strain>
    </source>
</reference>
<dbReference type="GO" id="GO:0008483">
    <property type="term" value="F:transaminase activity"/>
    <property type="evidence" value="ECO:0007669"/>
    <property type="project" value="UniProtKB-KW"/>
</dbReference>
<protein>
    <submittedName>
        <fullName evidence="2">Adenosylmethionine-8-amino-7-oxononanoate aminotransferase-like protein</fullName>
    </submittedName>
</protein>
<evidence type="ECO:0000313" key="3">
    <source>
        <dbReference type="Proteomes" id="UP000250235"/>
    </source>
</evidence>
<evidence type="ECO:0000313" key="2">
    <source>
        <dbReference type="EMBL" id="KZV19968.1"/>
    </source>
</evidence>
<feature type="region of interest" description="Disordered" evidence="1">
    <location>
        <begin position="104"/>
        <end position="143"/>
    </location>
</feature>
<dbReference type="EMBL" id="KV016241">
    <property type="protein sequence ID" value="KZV19968.1"/>
    <property type="molecule type" value="Genomic_DNA"/>
</dbReference>
<keyword evidence="2" id="KW-0032">Aminotransferase</keyword>